<gene>
    <name evidence="9" type="ORF">CCAM_LOCUS27779</name>
</gene>
<evidence type="ECO:0000256" key="7">
    <source>
        <dbReference type="ARBA" id="ARBA00023098"/>
    </source>
</evidence>
<keyword evidence="10" id="KW-1185">Reference proteome</keyword>
<comment type="subcellular location">
    <subcellularLocation>
        <location evidence="1">Secreted</location>
    </subcellularLocation>
</comment>
<keyword evidence="7" id="KW-0443">Lipid metabolism</keyword>
<name>A0A484MAR3_9ASTE</name>
<protein>
    <recommendedName>
        <fullName evidence="11">SGNH hydrolase-type esterase domain-containing protein</fullName>
    </recommendedName>
</protein>
<evidence type="ECO:0000313" key="10">
    <source>
        <dbReference type="Proteomes" id="UP000595140"/>
    </source>
</evidence>
<dbReference type="PANTHER" id="PTHR45650">
    <property type="entry name" value="GDSL-LIKE LIPASE/ACYLHYDROLASE-RELATED"/>
    <property type="match status" value="1"/>
</dbReference>
<evidence type="ECO:0000256" key="3">
    <source>
        <dbReference type="ARBA" id="ARBA00022525"/>
    </source>
</evidence>
<dbReference type="GO" id="GO:0005576">
    <property type="term" value="C:extracellular region"/>
    <property type="evidence" value="ECO:0007669"/>
    <property type="project" value="UniProtKB-SubCell"/>
</dbReference>
<keyword evidence="5" id="KW-0378">Hydrolase</keyword>
<feature type="compositionally biased region" description="Basic and acidic residues" evidence="8">
    <location>
        <begin position="9"/>
        <end position="20"/>
    </location>
</feature>
<dbReference type="Proteomes" id="UP000595140">
    <property type="component" value="Unassembled WGS sequence"/>
</dbReference>
<dbReference type="GO" id="GO:0016042">
    <property type="term" value="P:lipid catabolic process"/>
    <property type="evidence" value="ECO:0007669"/>
    <property type="project" value="UniProtKB-KW"/>
</dbReference>
<feature type="compositionally biased region" description="Acidic residues" evidence="8">
    <location>
        <begin position="278"/>
        <end position="290"/>
    </location>
</feature>
<organism evidence="9 10">
    <name type="scientific">Cuscuta campestris</name>
    <dbReference type="NCBI Taxonomy" id="132261"/>
    <lineage>
        <taxon>Eukaryota</taxon>
        <taxon>Viridiplantae</taxon>
        <taxon>Streptophyta</taxon>
        <taxon>Embryophyta</taxon>
        <taxon>Tracheophyta</taxon>
        <taxon>Spermatophyta</taxon>
        <taxon>Magnoliopsida</taxon>
        <taxon>eudicotyledons</taxon>
        <taxon>Gunneridae</taxon>
        <taxon>Pentapetalae</taxon>
        <taxon>asterids</taxon>
        <taxon>lamiids</taxon>
        <taxon>Solanales</taxon>
        <taxon>Convolvulaceae</taxon>
        <taxon>Cuscuteae</taxon>
        <taxon>Cuscuta</taxon>
        <taxon>Cuscuta subgen. Grammica</taxon>
        <taxon>Cuscuta sect. Cleistogrammica</taxon>
    </lineage>
</organism>
<evidence type="ECO:0000256" key="8">
    <source>
        <dbReference type="SAM" id="MobiDB-lite"/>
    </source>
</evidence>
<feature type="region of interest" description="Disordered" evidence="8">
    <location>
        <begin position="1"/>
        <end position="29"/>
    </location>
</feature>
<dbReference type="Pfam" id="PF00657">
    <property type="entry name" value="Lipase_GDSL"/>
    <property type="match status" value="1"/>
</dbReference>
<dbReference type="OrthoDB" id="1600564at2759"/>
<proteinExistence type="inferred from homology"/>
<dbReference type="Gene3D" id="3.40.50.1110">
    <property type="entry name" value="SGNH hydrolase"/>
    <property type="match status" value="1"/>
</dbReference>
<dbReference type="AlphaFoldDB" id="A0A484MAR3"/>
<accession>A0A484MAR3</accession>
<evidence type="ECO:0008006" key="11">
    <source>
        <dbReference type="Google" id="ProtNLM"/>
    </source>
</evidence>
<evidence type="ECO:0000256" key="4">
    <source>
        <dbReference type="ARBA" id="ARBA00022729"/>
    </source>
</evidence>
<dbReference type="GO" id="GO:0016788">
    <property type="term" value="F:hydrolase activity, acting on ester bonds"/>
    <property type="evidence" value="ECO:0007669"/>
    <property type="project" value="InterPro"/>
</dbReference>
<keyword evidence="6" id="KW-0442">Lipid degradation</keyword>
<feature type="region of interest" description="Disordered" evidence="8">
    <location>
        <begin position="269"/>
        <end position="295"/>
    </location>
</feature>
<evidence type="ECO:0000313" key="9">
    <source>
        <dbReference type="EMBL" id="VFQ86003.1"/>
    </source>
</evidence>
<evidence type="ECO:0000256" key="1">
    <source>
        <dbReference type="ARBA" id="ARBA00004613"/>
    </source>
</evidence>
<evidence type="ECO:0000256" key="5">
    <source>
        <dbReference type="ARBA" id="ARBA00022801"/>
    </source>
</evidence>
<keyword evidence="4" id="KW-0732">Signal</keyword>
<dbReference type="InterPro" id="IPR035669">
    <property type="entry name" value="SGNH_plant_lipase-like"/>
</dbReference>
<dbReference type="PANTHER" id="PTHR45650:SF8">
    <property type="entry name" value="GDSL ESTERASE_LIPASE"/>
    <property type="match status" value="1"/>
</dbReference>
<dbReference type="InterPro" id="IPR051238">
    <property type="entry name" value="GDSL_esterase/lipase"/>
</dbReference>
<evidence type="ECO:0000256" key="2">
    <source>
        <dbReference type="ARBA" id="ARBA00008668"/>
    </source>
</evidence>
<evidence type="ECO:0000256" key="6">
    <source>
        <dbReference type="ARBA" id="ARBA00022963"/>
    </source>
</evidence>
<dbReference type="InterPro" id="IPR036514">
    <property type="entry name" value="SGNH_hydro_sf"/>
</dbReference>
<dbReference type="CDD" id="cd01837">
    <property type="entry name" value="SGNH_plant_lipase_like"/>
    <property type="match status" value="1"/>
</dbReference>
<keyword evidence="3" id="KW-0964">Secreted</keyword>
<dbReference type="EMBL" id="OOIL02003034">
    <property type="protein sequence ID" value="VFQ86003.1"/>
    <property type="molecule type" value="Genomic_DNA"/>
</dbReference>
<reference evidence="9 10" key="1">
    <citation type="submission" date="2018-04" db="EMBL/GenBank/DDBJ databases">
        <authorList>
            <person name="Vogel A."/>
        </authorList>
    </citation>
    <scope>NUCLEOTIDE SEQUENCE [LARGE SCALE GENOMIC DNA]</scope>
</reference>
<dbReference type="InterPro" id="IPR001087">
    <property type="entry name" value="GDSL"/>
</dbReference>
<sequence>MNSDGEDYYEPHGDHDDYDRNGPIYDDQPDPLVEEIIRLEQKIFYFDEVLFAEGSWYEPPYSRDSTLFAEEQIEANKVAIRERAKLLESVRKEKEFEKRLCEGSDMMQKMLDDFQRERLEAKAKADKLVNDLCKAVELKRSLPSQDQMREINVQKEALEPKTNPEPINQQVPVLEDSPNFTPSQKPESIKNLARATVVMLPESLPSQVPTIIVVQKVEQTEGPDSEPPMLIQEQKKDEVLPMAISDHLLNCVEDTPPEEPILEEIEPTTCPQDSNVQESEEESIDEEIPSTEEPITTIDNHASSEDLDQTFFDSLLDECDFVCLKDSWSQKSWDELLVSDTEDSSVGESMVVIIKPQMDSQPIADKEEINFAIKANDVDLLRRLPPPPTYTKSPPYIMLPPSRRNESRILDLDRAKIQIGWENRRDYLVEEAKKRLCTWGKHKEGAAAQASALFVFGDSTVDDGNANFLNSRAKSDYYPYGVDFAGGATGRSTNGKTFADLLGEWLGLPPPPPFADPNTNGTRILGGVNYASPGAGILDETARHYMDRYTLSQQVVNFESTLSHLRTMMSPANVSSYLSKAIAVVVIGSNDYVNNYLMPSIYLTSFNYNTSQFATLLLNHYTRQLVALYSVGLRKFYIAGIGPIGCTPNQLVTGQAQTGRCVDSVNQMLGSFNDGLRSLVETLNNGGHPGAIFVYGNTYAIMGDILNNRAKYGFSIWDKPCCGIGTNMGQMTCIPFYPPCGNRTQYIFWDAFHTTQNVNAVLAQRAYSGPPTDNYPINVQQLATINI</sequence>
<comment type="similarity">
    <text evidence="2">Belongs to the 'GDSL' lipolytic enzyme family.</text>
</comment>